<feature type="region of interest" description="Disordered" evidence="1">
    <location>
        <begin position="50"/>
        <end position="77"/>
    </location>
</feature>
<organism evidence="2 3">
    <name type="scientific">Trichonephila clavipes</name>
    <name type="common">Golden silk orbweaver</name>
    <name type="synonym">Nephila clavipes</name>
    <dbReference type="NCBI Taxonomy" id="2585209"/>
    <lineage>
        <taxon>Eukaryota</taxon>
        <taxon>Metazoa</taxon>
        <taxon>Ecdysozoa</taxon>
        <taxon>Arthropoda</taxon>
        <taxon>Chelicerata</taxon>
        <taxon>Arachnida</taxon>
        <taxon>Araneae</taxon>
        <taxon>Araneomorphae</taxon>
        <taxon>Entelegynae</taxon>
        <taxon>Araneoidea</taxon>
        <taxon>Nephilidae</taxon>
        <taxon>Trichonephila</taxon>
    </lineage>
</organism>
<evidence type="ECO:0000313" key="2">
    <source>
        <dbReference type="EMBL" id="GFY33562.1"/>
    </source>
</evidence>
<sequence>MRNYLETNPRRNEEHFAPSPLQSGQTEANPPLFSPQASLTLMFRPTEEMKGRADLAQPRDGTPKPVVWKRDTLPLGH</sequence>
<dbReference type="Proteomes" id="UP000887159">
    <property type="component" value="Unassembled WGS sequence"/>
</dbReference>
<feature type="compositionally biased region" description="Basic and acidic residues" evidence="1">
    <location>
        <begin position="68"/>
        <end position="77"/>
    </location>
</feature>
<reference evidence="2" key="1">
    <citation type="submission" date="2020-08" db="EMBL/GenBank/DDBJ databases">
        <title>Multicomponent nature underlies the extraordinary mechanical properties of spider dragline silk.</title>
        <authorList>
            <person name="Kono N."/>
            <person name="Nakamura H."/>
            <person name="Mori M."/>
            <person name="Yoshida Y."/>
            <person name="Ohtoshi R."/>
            <person name="Malay A.D."/>
            <person name="Moran D.A.P."/>
            <person name="Tomita M."/>
            <person name="Numata K."/>
            <person name="Arakawa K."/>
        </authorList>
    </citation>
    <scope>NUCLEOTIDE SEQUENCE</scope>
</reference>
<evidence type="ECO:0000313" key="3">
    <source>
        <dbReference type="Proteomes" id="UP000887159"/>
    </source>
</evidence>
<name>A0A8X6WEI8_TRICX</name>
<evidence type="ECO:0000256" key="1">
    <source>
        <dbReference type="SAM" id="MobiDB-lite"/>
    </source>
</evidence>
<accession>A0A8X6WEI8</accession>
<keyword evidence="3" id="KW-1185">Reference proteome</keyword>
<comment type="caution">
    <text evidence="2">The sequence shown here is derived from an EMBL/GenBank/DDBJ whole genome shotgun (WGS) entry which is preliminary data.</text>
</comment>
<dbReference type="EMBL" id="BMAU01021413">
    <property type="protein sequence ID" value="GFY33562.1"/>
    <property type="molecule type" value="Genomic_DNA"/>
</dbReference>
<protein>
    <submittedName>
        <fullName evidence="2">Uncharacterized protein</fullName>
    </submittedName>
</protein>
<gene>
    <name evidence="2" type="ORF">TNCV_4558761</name>
</gene>
<proteinExistence type="predicted"/>
<feature type="region of interest" description="Disordered" evidence="1">
    <location>
        <begin position="1"/>
        <end position="33"/>
    </location>
</feature>
<dbReference type="AlphaFoldDB" id="A0A8X6WEI8"/>